<proteinExistence type="inferred from homology"/>
<feature type="transmembrane region" description="Helical" evidence="3">
    <location>
        <begin position="273"/>
        <end position="290"/>
    </location>
</feature>
<feature type="region of interest" description="Disordered" evidence="2">
    <location>
        <begin position="464"/>
        <end position="491"/>
    </location>
</feature>
<feature type="transmembrane region" description="Helical" evidence="3">
    <location>
        <begin position="386"/>
        <end position="407"/>
    </location>
</feature>
<feature type="compositionally biased region" description="Basic and acidic residues" evidence="2">
    <location>
        <begin position="464"/>
        <end position="484"/>
    </location>
</feature>
<feature type="transmembrane region" description="Helical" evidence="3">
    <location>
        <begin position="135"/>
        <end position="159"/>
    </location>
</feature>
<dbReference type="PANTHER" id="PTHR11328:SF24">
    <property type="entry name" value="MAJOR FACILITATOR SUPERFAMILY (MFS) PROFILE DOMAIN-CONTAINING PROTEIN"/>
    <property type="match status" value="1"/>
</dbReference>
<dbReference type="Proteomes" id="UP001317963">
    <property type="component" value="Chromosome"/>
</dbReference>
<evidence type="ECO:0000256" key="1">
    <source>
        <dbReference type="ARBA" id="ARBA00009617"/>
    </source>
</evidence>
<evidence type="ECO:0000313" key="5">
    <source>
        <dbReference type="Proteomes" id="UP001317963"/>
    </source>
</evidence>
<evidence type="ECO:0000313" key="4">
    <source>
        <dbReference type="EMBL" id="UZP75638.1"/>
    </source>
</evidence>
<dbReference type="PANTHER" id="PTHR11328">
    <property type="entry name" value="MAJOR FACILITATOR SUPERFAMILY DOMAIN-CONTAINING PROTEIN"/>
    <property type="match status" value="1"/>
</dbReference>
<dbReference type="SUPFAM" id="SSF103473">
    <property type="entry name" value="MFS general substrate transporter"/>
    <property type="match status" value="1"/>
</dbReference>
<feature type="transmembrane region" description="Helical" evidence="3">
    <location>
        <begin position="95"/>
        <end position="115"/>
    </location>
</feature>
<reference evidence="4 5" key="1">
    <citation type="submission" date="2019-02" db="EMBL/GenBank/DDBJ databases">
        <title>Halieaceae_genomes.</title>
        <authorList>
            <person name="Li S.-H."/>
        </authorList>
    </citation>
    <scope>NUCLEOTIDE SEQUENCE [LARGE SCALE GENOMIC DNA]</scope>
    <source>
        <strain evidence="4 5">JH123</strain>
    </source>
</reference>
<name>A0ABY6Q9T9_9GAMM</name>
<feature type="transmembrane region" description="Helical" evidence="3">
    <location>
        <begin position="20"/>
        <end position="43"/>
    </location>
</feature>
<feature type="transmembrane region" description="Helical" evidence="3">
    <location>
        <begin position="64"/>
        <end position="83"/>
    </location>
</feature>
<keyword evidence="3" id="KW-0812">Transmembrane</keyword>
<organism evidence="4 5">
    <name type="scientific">Candidatus Paraluminiphilus aquimaris</name>
    <dbReference type="NCBI Taxonomy" id="2518994"/>
    <lineage>
        <taxon>Bacteria</taxon>
        <taxon>Pseudomonadati</taxon>
        <taxon>Pseudomonadota</taxon>
        <taxon>Gammaproteobacteria</taxon>
        <taxon>Cellvibrionales</taxon>
        <taxon>Halieaceae</taxon>
        <taxon>Candidatus Paraluminiphilus</taxon>
    </lineage>
</organism>
<dbReference type="Gene3D" id="1.20.1250.20">
    <property type="entry name" value="MFS general substrate transporter like domains"/>
    <property type="match status" value="2"/>
</dbReference>
<evidence type="ECO:0000256" key="3">
    <source>
        <dbReference type="SAM" id="Phobius"/>
    </source>
</evidence>
<keyword evidence="3" id="KW-1133">Transmembrane helix</keyword>
<keyword evidence="3" id="KW-0472">Membrane</keyword>
<dbReference type="InterPro" id="IPR039672">
    <property type="entry name" value="MFS_2"/>
</dbReference>
<feature type="transmembrane region" description="Helical" evidence="3">
    <location>
        <begin position="237"/>
        <end position="261"/>
    </location>
</feature>
<accession>A0ABY6Q9T9</accession>
<evidence type="ECO:0000256" key="2">
    <source>
        <dbReference type="SAM" id="MobiDB-lite"/>
    </source>
</evidence>
<feature type="transmembrane region" description="Helical" evidence="3">
    <location>
        <begin position="339"/>
        <end position="365"/>
    </location>
</feature>
<dbReference type="EMBL" id="CP036501">
    <property type="protein sequence ID" value="UZP75638.1"/>
    <property type="molecule type" value="Genomic_DNA"/>
</dbReference>
<protein>
    <submittedName>
        <fullName evidence="4">MFS transporter</fullName>
    </submittedName>
</protein>
<feature type="transmembrane region" description="Helical" evidence="3">
    <location>
        <begin position="179"/>
        <end position="203"/>
    </location>
</feature>
<gene>
    <name evidence="4" type="ORF">E0F26_11510</name>
</gene>
<feature type="transmembrane region" description="Helical" evidence="3">
    <location>
        <begin position="427"/>
        <end position="446"/>
    </location>
</feature>
<feature type="transmembrane region" description="Helical" evidence="3">
    <location>
        <begin position="302"/>
        <end position="319"/>
    </location>
</feature>
<comment type="similarity">
    <text evidence="1">Belongs to the sodium:galactoside symporter (TC 2.A.2) family.</text>
</comment>
<keyword evidence="5" id="KW-1185">Reference proteome</keyword>
<dbReference type="InterPro" id="IPR036259">
    <property type="entry name" value="MFS_trans_sf"/>
</dbReference>
<sequence>MAEAVYMGLFNTFITIFYNQVIGLSNTLIGIAIMLALVGDALTDPVVGILSDRWRGRYGRRHPFMFVAPVPLALMVYCIFNPPEGLVEGSHQLGLFLWLALTTILSRAFLTLYSVPHLALGGELSKDQFQRSQLFSANTMIGAASGALVAISTWGYFFAGERVRASDGQLVPGHLDPAAYGPMVICACAAIVIAVWGCALLTLKHVERLTEAPAPTERFTIIMLFREILGTFKNRNYLILMVGYFFFMITSGIYDTFNVFINTYFWELAPEEIKYFGFIALPMIIVGALASPVLQKKFDRKPVIVTALIFMTIFAQLVIDLRLLGLLPANHDENLLPILIANAGAFALTIGVGGVAIMGMIGDLIDENELTTGLRQDGLFFSARAFFAKASYSVGHLFAGIALDLYVRLPFEAVPGQLEEAILTRMGIVAGPAMAVSAVIAVFVYSRYDLTAARHRAIVAELDKRNSESRSDQKRPEMEARLSDNDTGFDA</sequence>
<dbReference type="Pfam" id="PF13347">
    <property type="entry name" value="MFS_2"/>
    <property type="match status" value="1"/>
</dbReference>